<dbReference type="InterPro" id="IPR000801">
    <property type="entry name" value="Esterase-like"/>
</dbReference>
<dbReference type="GO" id="GO:0016787">
    <property type="term" value="F:hydrolase activity"/>
    <property type="evidence" value="ECO:0007669"/>
    <property type="project" value="UniProtKB-KW"/>
</dbReference>
<dbReference type="Gene3D" id="3.40.50.1820">
    <property type="entry name" value="alpha/beta hydrolase"/>
    <property type="match status" value="1"/>
</dbReference>
<protein>
    <submittedName>
        <fullName evidence="2">Alpha/beta hydrolase-fold protein</fullName>
    </submittedName>
</protein>
<comment type="caution">
    <text evidence="2">The sequence shown here is derived from an EMBL/GenBank/DDBJ whole genome shotgun (WGS) entry which is preliminary data.</text>
</comment>
<organism evidence="2 3">
    <name type="scientific">Winogradskyella damuponensis</name>
    <dbReference type="NCBI Taxonomy" id="943939"/>
    <lineage>
        <taxon>Bacteria</taxon>
        <taxon>Pseudomonadati</taxon>
        <taxon>Bacteroidota</taxon>
        <taxon>Flavobacteriia</taxon>
        <taxon>Flavobacteriales</taxon>
        <taxon>Flavobacteriaceae</taxon>
        <taxon>Winogradskyella</taxon>
    </lineage>
</organism>
<dbReference type="InterPro" id="IPR050583">
    <property type="entry name" value="Mycobacterial_A85_antigen"/>
</dbReference>
<dbReference type="InterPro" id="IPR011990">
    <property type="entry name" value="TPR-like_helical_dom_sf"/>
</dbReference>
<dbReference type="EMBL" id="BAABCB010000030">
    <property type="protein sequence ID" value="GAA4246432.1"/>
    <property type="molecule type" value="Genomic_DNA"/>
</dbReference>
<keyword evidence="3" id="KW-1185">Reference proteome</keyword>
<evidence type="ECO:0000313" key="3">
    <source>
        <dbReference type="Proteomes" id="UP001501682"/>
    </source>
</evidence>
<dbReference type="RefSeq" id="WP_344716048.1">
    <property type="nucleotide sequence ID" value="NZ_BAABCB010000030.1"/>
</dbReference>
<dbReference type="PANTHER" id="PTHR48098">
    <property type="entry name" value="ENTEROCHELIN ESTERASE-RELATED"/>
    <property type="match status" value="1"/>
</dbReference>
<sequence length="382" mass="44492">MKNFYTLVLTFFVVCNLQSQAIYKTIDSERLGATRELKIQLPRNYNPDEKRTYPLIVVLDGDYLFEPVAGNIDYQSYWEDIPDCIVVGINQADTRPEDLFYDDENYFPKDSGAQFYEFIVAELLPYIEKNYKASNFRIIFGHDLSANFINYYLFKDEPIFRAYIAFSPEFAPEMISRLQQRLSILTEQTFYYMATADADIKALRASTLKADSLISAIQNEKLLYKFDDFKDANHYALVGRGIPKALNEIFGLFKPINAKEYKEKLIPFEGSPYDYLIKKYEDIEHFYGFEKELIENDIRAIAAASNKKDDIDSLEKLAKLVKKKFPDSMLGAYYLGMYYEKEGNFKKALLQYKSGLLLQPSQFIDKEIILEKMYDAEEALND</sequence>
<reference evidence="3" key="1">
    <citation type="journal article" date="2019" name="Int. J. Syst. Evol. Microbiol.">
        <title>The Global Catalogue of Microorganisms (GCM) 10K type strain sequencing project: providing services to taxonomists for standard genome sequencing and annotation.</title>
        <authorList>
            <consortium name="The Broad Institute Genomics Platform"/>
            <consortium name="The Broad Institute Genome Sequencing Center for Infectious Disease"/>
            <person name="Wu L."/>
            <person name="Ma J."/>
        </authorList>
    </citation>
    <scope>NUCLEOTIDE SEQUENCE [LARGE SCALE GENOMIC DNA]</scope>
    <source>
        <strain evidence="3">JCM 17633</strain>
    </source>
</reference>
<accession>A0ABP8D2M0</accession>
<dbReference type="PROSITE" id="PS50005">
    <property type="entry name" value="TPR"/>
    <property type="match status" value="1"/>
</dbReference>
<keyword evidence="2" id="KW-0378">Hydrolase</keyword>
<dbReference type="SUPFAM" id="SSF48452">
    <property type="entry name" value="TPR-like"/>
    <property type="match status" value="1"/>
</dbReference>
<dbReference type="InterPro" id="IPR019734">
    <property type="entry name" value="TPR_rpt"/>
</dbReference>
<dbReference type="Gene3D" id="1.25.40.10">
    <property type="entry name" value="Tetratricopeptide repeat domain"/>
    <property type="match status" value="1"/>
</dbReference>
<evidence type="ECO:0000256" key="1">
    <source>
        <dbReference type="PROSITE-ProRule" id="PRU00339"/>
    </source>
</evidence>
<dbReference type="PANTHER" id="PTHR48098:SF6">
    <property type="entry name" value="FERRI-BACILLIBACTIN ESTERASE BESA"/>
    <property type="match status" value="1"/>
</dbReference>
<evidence type="ECO:0000313" key="2">
    <source>
        <dbReference type="EMBL" id="GAA4246432.1"/>
    </source>
</evidence>
<dbReference type="SUPFAM" id="SSF53474">
    <property type="entry name" value="alpha/beta-Hydrolases"/>
    <property type="match status" value="1"/>
</dbReference>
<dbReference type="Proteomes" id="UP001501682">
    <property type="component" value="Unassembled WGS sequence"/>
</dbReference>
<dbReference type="Pfam" id="PF00756">
    <property type="entry name" value="Esterase"/>
    <property type="match status" value="1"/>
</dbReference>
<proteinExistence type="predicted"/>
<feature type="repeat" description="TPR" evidence="1">
    <location>
        <begin position="329"/>
        <end position="362"/>
    </location>
</feature>
<name>A0ABP8D2M0_9FLAO</name>
<gene>
    <name evidence="2" type="ORF">GCM10022292_32870</name>
</gene>
<dbReference type="InterPro" id="IPR029058">
    <property type="entry name" value="AB_hydrolase_fold"/>
</dbReference>
<keyword evidence="1" id="KW-0802">TPR repeat</keyword>